<feature type="region of interest" description="Disordered" evidence="1">
    <location>
        <begin position="102"/>
        <end position="131"/>
    </location>
</feature>
<feature type="signal peptide" evidence="2">
    <location>
        <begin position="1"/>
        <end position="29"/>
    </location>
</feature>
<evidence type="ECO:0000313" key="4">
    <source>
        <dbReference type="Proteomes" id="UP001567350"/>
    </source>
</evidence>
<sequence length="165" mass="18276">MTPTSPTRLNLSLAMACLGLGLVPFAAFAQPTYGKVLEATPIYEQAAVPHEECVEYSSHTRCKTRTVYEDELVGYDVLYEYQGQQYSQRMAHNPGKRIPIYSTQPSGTYRNTDRANANSATPGTKSYSSIPPGAAPVESIEYRANDNDLPIIDMRIGTHPPHRPR</sequence>
<evidence type="ECO:0000313" key="3">
    <source>
        <dbReference type="EMBL" id="MEZ2740488.1"/>
    </source>
</evidence>
<gene>
    <name evidence="3" type="ORF">ACBP88_13710</name>
</gene>
<evidence type="ECO:0000256" key="2">
    <source>
        <dbReference type="SAM" id="SignalP"/>
    </source>
</evidence>
<dbReference type="EMBL" id="JBGJLR010000017">
    <property type="protein sequence ID" value="MEZ2740488.1"/>
    <property type="molecule type" value="Genomic_DNA"/>
</dbReference>
<feature type="chain" id="PRO_5047340840" evidence="2">
    <location>
        <begin position="30"/>
        <end position="165"/>
    </location>
</feature>
<name>A0ABV4IJD6_9BURK</name>
<dbReference type="RefSeq" id="WP_370893347.1">
    <property type="nucleotide sequence ID" value="NZ_JBGJLR010000017.1"/>
</dbReference>
<protein>
    <submittedName>
        <fullName evidence="3">Uncharacterized protein</fullName>
    </submittedName>
</protein>
<reference evidence="3 4" key="1">
    <citation type="submission" date="2024-08" db="EMBL/GenBank/DDBJ databases">
        <authorList>
            <person name="Feng Z."/>
            <person name="Ronholm J."/>
        </authorList>
    </citation>
    <scope>NUCLEOTIDE SEQUENCE [LARGE SCALE GENOMIC DNA]</scope>
    <source>
        <strain evidence="3 4">4-AB0-8</strain>
    </source>
</reference>
<accession>A0ABV4IJD6</accession>
<organism evidence="3 4">
    <name type="scientific">Comamonas jiangduensis</name>
    <dbReference type="NCBI Taxonomy" id="1194168"/>
    <lineage>
        <taxon>Bacteria</taxon>
        <taxon>Pseudomonadati</taxon>
        <taxon>Pseudomonadota</taxon>
        <taxon>Betaproteobacteria</taxon>
        <taxon>Burkholderiales</taxon>
        <taxon>Comamonadaceae</taxon>
        <taxon>Comamonas</taxon>
    </lineage>
</organism>
<dbReference type="Proteomes" id="UP001567350">
    <property type="component" value="Unassembled WGS sequence"/>
</dbReference>
<keyword evidence="4" id="KW-1185">Reference proteome</keyword>
<evidence type="ECO:0000256" key="1">
    <source>
        <dbReference type="SAM" id="MobiDB-lite"/>
    </source>
</evidence>
<proteinExistence type="predicted"/>
<comment type="caution">
    <text evidence="3">The sequence shown here is derived from an EMBL/GenBank/DDBJ whole genome shotgun (WGS) entry which is preliminary data.</text>
</comment>
<feature type="compositionally biased region" description="Polar residues" evidence="1">
    <location>
        <begin position="102"/>
        <end position="129"/>
    </location>
</feature>
<keyword evidence="2" id="KW-0732">Signal</keyword>